<gene>
    <name evidence="5" type="ORF">O6P43_001665</name>
</gene>
<protein>
    <submittedName>
        <fullName evidence="5">21 kDa protein</fullName>
    </submittedName>
</protein>
<dbReference type="Pfam" id="PF04043">
    <property type="entry name" value="PMEI"/>
    <property type="match status" value="1"/>
</dbReference>
<keyword evidence="6" id="KW-1185">Reference proteome</keyword>
<accession>A0AAD7VNZ0</accession>
<keyword evidence="1 3" id="KW-0732">Signal</keyword>
<evidence type="ECO:0000256" key="3">
    <source>
        <dbReference type="SAM" id="SignalP"/>
    </source>
</evidence>
<organism evidence="5 6">
    <name type="scientific">Quillaja saponaria</name>
    <name type="common">Soap bark tree</name>
    <dbReference type="NCBI Taxonomy" id="32244"/>
    <lineage>
        <taxon>Eukaryota</taxon>
        <taxon>Viridiplantae</taxon>
        <taxon>Streptophyta</taxon>
        <taxon>Embryophyta</taxon>
        <taxon>Tracheophyta</taxon>
        <taxon>Spermatophyta</taxon>
        <taxon>Magnoliopsida</taxon>
        <taxon>eudicotyledons</taxon>
        <taxon>Gunneridae</taxon>
        <taxon>Pentapetalae</taxon>
        <taxon>rosids</taxon>
        <taxon>fabids</taxon>
        <taxon>Fabales</taxon>
        <taxon>Quillajaceae</taxon>
        <taxon>Quillaja</taxon>
    </lineage>
</organism>
<comment type="similarity">
    <text evidence="2">Belongs to the PMEI family.</text>
</comment>
<evidence type="ECO:0000259" key="4">
    <source>
        <dbReference type="SMART" id="SM00856"/>
    </source>
</evidence>
<dbReference type="InterPro" id="IPR006501">
    <property type="entry name" value="Pectinesterase_inhib_dom"/>
</dbReference>
<dbReference type="AlphaFoldDB" id="A0AAD7VNZ0"/>
<feature type="signal peptide" evidence="3">
    <location>
        <begin position="1"/>
        <end position="30"/>
    </location>
</feature>
<evidence type="ECO:0000313" key="5">
    <source>
        <dbReference type="EMBL" id="KAJ7982555.1"/>
    </source>
</evidence>
<evidence type="ECO:0000313" key="6">
    <source>
        <dbReference type="Proteomes" id="UP001163823"/>
    </source>
</evidence>
<proteinExistence type="inferred from homology"/>
<dbReference type="Gene3D" id="1.20.140.40">
    <property type="entry name" value="Invertase/pectin methylesterase inhibitor family protein"/>
    <property type="match status" value="1"/>
</dbReference>
<feature type="chain" id="PRO_5041993151" evidence="3">
    <location>
        <begin position="31"/>
        <end position="205"/>
    </location>
</feature>
<evidence type="ECO:0000256" key="1">
    <source>
        <dbReference type="ARBA" id="ARBA00022729"/>
    </source>
</evidence>
<feature type="domain" description="Pectinesterase inhibitor" evidence="4">
    <location>
        <begin position="40"/>
        <end position="196"/>
    </location>
</feature>
<dbReference type="EMBL" id="JARAOO010000001">
    <property type="protein sequence ID" value="KAJ7982555.1"/>
    <property type="molecule type" value="Genomic_DNA"/>
</dbReference>
<comment type="caution">
    <text evidence="5">The sequence shown here is derived from an EMBL/GenBank/DDBJ whole genome shotgun (WGS) entry which is preliminary data.</text>
</comment>
<dbReference type="InterPro" id="IPR035513">
    <property type="entry name" value="Invertase/methylesterase_inhib"/>
</dbReference>
<dbReference type="PANTHER" id="PTHR31080:SF117">
    <property type="entry name" value="PLANT INVERTASE_PECTIN METHYLESTERASE INHIBITOR SUPERFAMILY PROTEIN"/>
    <property type="match status" value="1"/>
</dbReference>
<dbReference type="Proteomes" id="UP001163823">
    <property type="component" value="Chromosome 1"/>
</dbReference>
<dbReference type="InterPro" id="IPR051955">
    <property type="entry name" value="PME_Inhibitor"/>
</dbReference>
<dbReference type="KEGG" id="qsa:O6P43_001665"/>
<sequence length="205" mass="22329">MDSSFSKHLFDSSLLIIILITCSLIQPSQQTIEKHQQLARSTNFIRKSCSATTYPILCFTSLSLHANLIQTDRKILTDMALSVTLSSTKSTSALIFSLAKSRGLKPREVAAMKDCVEELSDAVDELRSSIGEMGKLKPSNFQVTMEDVQTWVSAALTDENTCTDGFQGDAVNGKVNTIVRGRIVKVGQLTSNALALINQLASNNL</sequence>
<dbReference type="SMART" id="SM00856">
    <property type="entry name" value="PMEI"/>
    <property type="match status" value="1"/>
</dbReference>
<evidence type="ECO:0000256" key="2">
    <source>
        <dbReference type="ARBA" id="ARBA00038471"/>
    </source>
</evidence>
<dbReference type="PANTHER" id="PTHR31080">
    <property type="entry name" value="PECTINESTERASE INHIBITOR-LIKE"/>
    <property type="match status" value="1"/>
</dbReference>
<name>A0AAD7VNZ0_QUISA</name>
<dbReference type="CDD" id="cd15798">
    <property type="entry name" value="PMEI-like_3"/>
    <property type="match status" value="1"/>
</dbReference>
<dbReference type="SUPFAM" id="SSF101148">
    <property type="entry name" value="Plant invertase/pectin methylesterase inhibitor"/>
    <property type="match status" value="1"/>
</dbReference>
<dbReference type="NCBIfam" id="TIGR01614">
    <property type="entry name" value="PME_inhib"/>
    <property type="match status" value="1"/>
</dbReference>
<dbReference type="FunFam" id="1.20.140.40:FF:000005">
    <property type="entry name" value="Pectin methylesterase inhibitor 1"/>
    <property type="match status" value="1"/>
</dbReference>
<reference evidence="5 6" key="1">
    <citation type="journal article" date="2023" name="Science">
        <title>Elucidation of the pathway for biosynthesis of saponin adjuvants from the soapbark tree.</title>
        <authorList>
            <person name="Reed J."/>
            <person name="Orme A."/>
            <person name="El-Demerdash A."/>
            <person name="Owen C."/>
            <person name="Martin L.B.B."/>
            <person name="Misra R.C."/>
            <person name="Kikuchi S."/>
            <person name="Rejzek M."/>
            <person name="Martin A.C."/>
            <person name="Harkess A."/>
            <person name="Leebens-Mack J."/>
            <person name="Louveau T."/>
            <person name="Stephenson M.J."/>
            <person name="Osbourn A."/>
        </authorList>
    </citation>
    <scope>NUCLEOTIDE SEQUENCE [LARGE SCALE GENOMIC DNA]</scope>
    <source>
        <strain evidence="5">S10</strain>
    </source>
</reference>
<dbReference type="GO" id="GO:0046910">
    <property type="term" value="F:pectinesterase inhibitor activity"/>
    <property type="evidence" value="ECO:0007669"/>
    <property type="project" value="UniProtKB-ARBA"/>
</dbReference>